<organism evidence="9 10">
    <name type="scientific">Liquorilactobacillus mali KCTC 3596 = DSM 20444</name>
    <dbReference type="NCBI Taxonomy" id="1046596"/>
    <lineage>
        <taxon>Bacteria</taxon>
        <taxon>Bacillati</taxon>
        <taxon>Bacillota</taxon>
        <taxon>Bacilli</taxon>
        <taxon>Lactobacillales</taxon>
        <taxon>Lactobacillaceae</taxon>
        <taxon>Liquorilactobacillus</taxon>
    </lineage>
</organism>
<keyword evidence="10" id="KW-1185">Reference proteome</keyword>
<dbReference type="PATRIC" id="fig|1046596.6.peg.1471"/>
<name>A0A0R2DYX7_9LACO</name>
<evidence type="ECO:0000256" key="3">
    <source>
        <dbReference type="ARBA" id="ARBA00022692"/>
    </source>
</evidence>
<gene>
    <name evidence="9" type="ORF">FD00_GL001388</name>
</gene>
<evidence type="ECO:0000313" key="10">
    <source>
        <dbReference type="Proteomes" id="UP000050898"/>
    </source>
</evidence>
<dbReference type="InterPro" id="IPR050250">
    <property type="entry name" value="Macrolide_Exporter_MacB"/>
</dbReference>
<proteinExistence type="predicted"/>
<keyword evidence="3 7" id="KW-0812">Transmembrane</keyword>
<feature type="transmembrane region" description="Helical" evidence="7">
    <location>
        <begin position="457"/>
        <end position="477"/>
    </location>
</feature>
<dbReference type="AlphaFoldDB" id="A0A0R2DYX7"/>
<comment type="subcellular location">
    <subcellularLocation>
        <location evidence="1">Cell membrane</location>
        <topology evidence="1">Multi-pass membrane protein</topology>
    </subcellularLocation>
</comment>
<dbReference type="PANTHER" id="PTHR30572">
    <property type="entry name" value="MEMBRANE COMPONENT OF TRANSPORTER-RELATED"/>
    <property type="match status" value="1"/>
</dbReference>
<keyword evidence="5 7" id="KW-0472">Membrane</keyword>
<feature type="transmembrane region" description="Helical" evidence="7">
    <location>
        <begin position="359"/>
        <end position="385"/>
    </location>
</feature>
<evidence type="ECO:0000256" key="4">
    <source>
        <dbReference type="ARBA" id="ARBA00022989"/>
    </source>
</evidence>
<dbReference type="PANTHER" id="PTHR30572:SF9">
    <property type="entry name" value="ABC TRANSPORTER PERMEASE PROTEIN"/>
    <property type="match status" value="1"/>
</dbReference>
<keyword evidence="4 7" id="KW-1133">Transmembrane helix</keyword>
<evidence type="ECO:0000256" key="6">
    <source>
        <dbReference type="SAM" id="MobiDB-lite"/>
    </source>
</evidence>
<sequence>MSWHFKHGGERMNFIKRAFLNIKEKKGRSILLLLVMSAILLFVLSGIIIQNAAKSAIATAKESSNATVTLTANREQAFKKTRKSKSKPTTLSLPSVSIATAKKIAKSSYVKSYNVTNSTTVNAKSFTAITTSTSSSNQGPSMGGSSKSQSSSQGDITLSGVSSTSTILSSSSAKLVSGRGLTASDADTNNVVIEKELAKDNSLKVGSTIKVKDTNDKVRTLKIVGIYKASNTASTGGMGQSDPGNTIYTSAQYVNKVEGTTGKAESVTFTMNNPAKASTFIKQAKKLISTSKFSLTTDDSTYQSLLTPLNNVKSFANKIVWLVSIAGTIILALIVILMIRERRYEIGVLLSMGEKRWKVISQFFTEMFVVLIFSTIIAVIGGGFVGNYMSKELVSQSTTSTTSTMTVSSGQGQGGAPTQGGMPSGGGATQQSQSVGNQQSSLSNLEVSVDMMSIIELFGFGLIIILIAILAGTVNVLRLEPKKILIL</sequence>
<evidence type="ECO:0000313" key="9">
    <source>
        <dbReference type="EMBL" id="KRN09135.1"/>
    </source>
</evidence>
<reference evidence="9 10" key="1">
    <citation type="journal article" date="2015" name="Genome Announc.">
        <title>Expanding the biotechnology potential of lactobacilli through comparative genomics of 213 strains and associated genera.</title>
        <authorList>
            <person name="Sun Z."/>
            <person name="Harris H.M."/>
            <person name="McCann A."/>
            <person name="Guo C."/>
            <person name="Argimon S."/>
            <person name="Zhang W."/>
            <person name="Yang X."/>
            <person name="Jeffery I.B."/>
            <person name="Cooney J.C."/>
            <person name="Kagawa T.F."/>
            <person name="Liu W."/>
            <person name="Song Y."/>
            <person name="Salvetti E."/>
            <person name="Wrobel A."/>
            <person name="Rasinkangas P."/>
            <person name="Parkhill J."/>
            <person name="Rea M.C."/>
            <person name="O'Sullivan O."/>
            <person name="Ritari J."/>
            <person name="Douillard F.P."/>
            <person name="Paul Ross R."/>
            <person name="Yang R."/>
            <person name="Briner A.E."/>
            <person name="Felis G.E."/>
            <person name="de Vos W.M."/>
            <person name="Barrangou R."/>
            <person name="Klaenhammer T.R."/>
            <person name="Caufield P.W."/>
            <person name="Cui Y."/>
            <person name="Zhang H."/>
            <person name="O'Toole P.W."/>
        </authorList>
    </citation>
    <scope>NUCLEOTIDE SEQUENCE [LARGE SCALE GENOMIC DNA]</scope>
    <source>
        <strain evidence="9 10">DSM 20444</strain>
    </source>
</reference>
<accession>A0A0R2DYX7</accession>
<evidence type="ECO:0000256" key="1">
    <source>
        <dbReference type="ARBA" id="ARBA00004651"/>
    </source>
</evidence>
<dbReference type="GO" id="GO:0005886">
    <property type="term" value="C:plasma membrane"/>
    <property type="evidence" value="ECO:0007669"/>
    <property type="project" value="UniProtKB-SubCell"/>
</dbReference>
<evidence type="ECO:0000256" key="5">
    <source>
        <dbReference type="ARBA" id="ARBA00023136"/>
    </source>
</evidence>
<comment type="caution">
    <text evidence="9">The sequence shown here is derived from an EMBL/GenBank/DDBJ whole genome shotgun (WGS) entry which is preliminary data.</text>
</comment>
<feature type="compositionally biased region" description="Gly residues" evidence="6">
    <location>
        <begin position="411"/>
        <end position="428"/>
    </location>
</feature>
<keyword evidence="2" id="KW-1003">Cell membrane</keyword>
<evidence type="ECO:0000256" key="2">
    <source>
        <dbReference type="ARBA" id="ARBA00022475"/>
    </source>
</evidence>
<dbReference type="InterPro" id="IPR003838">
    <property type="entry name" value="ABC3_permease_C"/>
</dbReference>
<evidence type="ECO:0000256" key="7">
    <source>
        <dbReference type="SAM" id="Phobius"/>
    </source>
</evidence>
<feature type="transmembrane region" description="Helical" evidence="7">
    <location>
        <begin position="319"/>
        <end position="339"/>
    </location>
</feature>
<dbReference type="Proteomes" id="UP000050898">
    <property type="component" value="Unassembled WGS sequence"/>
</dbReference>
<feature type="region of interest" description="Disordered" evidence="6">
    <location>
        <begin position="402"/>
        <end position="434"/>
    </location>
</feature>
<protein>
    <submittedName>
        <fullName evidence="9">ABC superfamily ATP binding cassette transporter, membrane protein</fullName>
    </submittedName>
</protein>
<evidence type="ECO:0000259" key="8">
    <source>
        <dbReference type="Pfam" id="PF02687"/>
    </source>
</evidence>
<feature type="region of interest" description="Disordered" evidence="6">
    <location>
        <begin position="131"/>
        <end position="158"/>
    </location>
</feature>
<feature type="domain" description="ABC3 transporter permease C-terminal" evidence="8">
    <location>
        <begin position="319"/>
        <end position="399"/>
    </location>
</feature>
<dbReference type="GO" id="GO:0022857">
    <property type="term" value="F:transmembrane transporter activity"/>
    <property type="evidence" value="ECO:0007669"/>
    <property type="project" value="TreeGrafter"/>
</dbReference>
<dbReference type="EMBL" id="AYYH01000033">
    <property type="protein sequence ID" value="KRN09135.1"/>
    <property type="molecule type" value="Genomic_DNA"/>
</dbReference>
<dbReference type="Pfam" id="PF02687">
    <property type="entry name" value="FtsX"/>
    <property type="match status" value="1"/>
</dbReference>